<accession>A0A5C3FBG3</accession>
<feature type="compositionally biased region" description="Polar residues" evidence="9">
    <location>
        <begin position="500"/>
        <end position="511"/>
    </location>
</feature>
<reference evidence="11 12" key="1">
    <citation type="submission" date="2018-03" db="EMBL/GenBank/DDBJ databases">
        <authorList>
            <person name="Guldener U."/>
        </authorList>
    </citation>
    <scope>NUCLEOTIDE SEQUENCE [LARGE SCALE GENOMIC DNA]</scope>
    <source>
        <strain evidence="11 12">DAOM196992</strain>
    </source>
</reference>
<evidence type="ECO:0000256" key="3">
    <source>
        <dbReference type="ARBA" id="ARBA00005279"/>
    </source>
</evidence>
<feature type="compositionally biased region" description="Polar residues" evidence="9">
    <location>
        <begin position="623"/>
        <end position="632"/>
    </location>
</feature>
<feature type="compositionally biased region" description="Low complexity" evidence="9">
    <location>
        <begin position="876"/>
        <end position="904"/>
    </location>
</feature>
<dbReference type="SMART" id="SM01125">
    <property type="entry name" value="DCP2"/>
    <property type="match status" value="1"/>
</dbReference>
<dbReference type="PROSITE" id="PS51462">
    <property type="entry name" value="NUDIX"/>
    <property type="match status" value="1"/>
</dbReference>
<evidence type="ECO:0000256" key="5">
    <source>
        <dbReference type="ARBA" id="ARBA00022723"/>
    </source>
</evidence>
<evidence type="ECO:0000256" key="1">
    <source>
        <dbReference type="ARBA" id="ARBA00001936"/>
    </source>
</evidence>
<dbReference type="GO" id="GO:0000290">
    <property type="term" value="P:deadenylation-dependent decapping of nuclear-transcribed mRNA"/>
    <property type="evidence" value="ECO:0007669"/>
    <property type="project" value="InterPro"/>
</dbReference>
<evidence type="ECO:0000256" key="8">
    <source>
        <dbReference type="ARBA" id="ARBA00023211"/>
    </source>
</evidence>
<dbReference type="InterPro" id="IPR038694">
    <property type="entry name" value="DUF427_sf"/>
</dbReference>
<dbReference type="Pfam" id="PF00293">
    <property type="entry name" value="NUDIX"/>
    <property type="match status" value="1"/>
</dbReference>
<dbReference type="SUPFAM" id="SSF140586">
    <property type="entry name" value="Dcp2 domain-like"/>
    <property type="match status" value="1"/>
</dbReference>
<name>A0A5C3FBG3_9BASI</name>
<evidence type="ECO:0000256" key="2">
    <source>
        <dbReference type="ARBA" id="ARBA00004496"/>
    </source>
</evidence>
<dbReference type="PANTHER" id="PTHR23114:SF17">
    <property type="entry name" value="M7GPPPN-MRNA HYDROLASE"/>
    <property type="match status" value="1"/>
</dbReference>
<dbReference type="InterPro" id="IPR020084">
    <property type="entry name" value="NUDIX_hydrolase_CS"/>
</dbReference>
<dbReference type="GO" id="GO:0030145">
    <property type="term" value="F:manganese ion binding"/>
    <property type="evidence" value="ECO:0007669"/>
    <property type="project" value="InterPro"/>
</dbReference>
<feature type="compositionally biased region" description="Polar residues" evidence="9">
    <location>
        <begin position="583"/>
        <end position="599"/>
    </location>
</feature>
<feature type="region of interest" description="Disordered" evidence="9">
    <location>
        <begin position="578"/>
        <end position="600"/>
    </location>
</feature>
<dbReference type="FunFam" id="3.90.79.10:FF:000003">
    <property type="entry name" value="M7GpppN-mRNA hydrolase isoform 2"/>
    <property type="match status" value="1"/>
</dbReference>
<dbReference type="EMBL" id="OOIP01000022">
    <property type="protein sequence ID" value="SPO40821.1"/>
    <property type="molecule type" value="Genomic_DNA"/>
</dbReference>
<comment type="cofactor">
    <cofactor evidence="1">
        <name>Mn(2+)</name>
        <dbReference type="ChEBI" id="CHEBI:29035"/>
    </cofactor>
</comment>
<keyword evidence="8" id="KW-0464">Manganese</keyword>
<dbReference type="GO" id="GO:0000184">
    <property type="term" value="P:nuclear-transcribed mRNA catabolic process, nonsense-mediated decay"/>
    <property type="evidence" value="ECO:0007669"/>
    <property type="project" value="InterPro"/>
</dbReference>
<feature type="region of interest" description="Disordered" evidence="9">
    <location>
        <begin position="691"/>
        <end position="940"/>
    </location>
</feature>
<dbReference type="InterPro" id="IPR015797">
    <property type="entry name" value="NUDIX_hydrolase-like_dom_sf"/>
</dbReference>
<organism evidence="11 12">
    <name type="scientific">Pseudozyma flocculosa</name>
    <dbReference type="NCBI Taxonomy" id="84751"/>
    <lineage>
        <taxon>Eukaryota</taxon>
        <taxon>Fungi</taxon>
        <taxon>Dikarya</taxon>
        <taxon>Basidiomycota</taxon>
        <taxon>Ustilaginomycotina</taxon>
        <taxon>Ustilaginomycetes</taxon>
        <taxon>Ustilaginales</taxon>
        <taxon>Ustilaginaceae</taxon>
        <taxon>Pseudozyma</taxon>
    </lineage>
</organism>
<dbReference type="SUPFAM" id="SSF55811">
    <property type="entry name" value="Nudix"/>
    <property type="match status" value="1"/>
</dbReference>
<feature type="compositionally biased region" description="Polar residues" evidence="9">
    <location>
        <begin position="772"/>
        <end position="790"/>
    </location>
</feature>
<dbReference type="Gene3D" id="2.170.150.40">
    <property type="entry name" value="Domain of unknown function (DUF427)"/>
    <property type="match status" value="1"/>
</dbReference>
<feature type="compositionally biased region" description="Low complexity" evidence="9">
    <location>
        <begin position="740"/>
        <end position="771"/>
    </location>
</feature>
<proteinExistence type="inferred from homology"/>
<dbReference type="PROSITE" id="PS00893">
    <property type="entry name" value="NUDIX_BOX"/>
    <property type="match status" value="1"/>
</dbReference>
<evidence type="ECO:0000313" key="11">
    <source>
        <dbReference type="EMBL" id="SPO40821.1"/>
    </source>
</evidence>
<dbReference type="InterPro" id="IPR007361">
    <property type="entry name" value="DUF427"/>
</dbReference>
<dbReference type="CDD" id="cd03672">
    <property type="entry name" value="NUDIX_Dcp2p_Nudt20"/>
    <property type="match status" value="1"/>
</dbReference>
<evidence type="ECO:0000256" key="6">
    <source>
        <dbReference type="ARBA" id="ARBA00022801"/>
    </source>
</evidence>
<dbReference type="GO" id="GO:0000932">
    <property type="term" value="C:P-body"/>
    <property type="evidence" value="ECO:0007669"/>
    <property type="project" value="TreeGrafter"/>
</dbReference>
<evidence type="ECO:0000256" key="7">
    <source>
        <dbReference type="ARBA" id="ARBA00022884"/>
    </source>
</evidence>
<dbReference type="Proteomes" id="UP000323386">
    <property type="component" value="Unassembled WGS sequence"/>
</dbReference>
<dbReference type="InterPro" id="IPR044099">
    <property type="entry name" value="Dcp2_NUDIX"/>
</dbReference>
<keyword evidence="4" id="KW-0963">Cytoplasm</keyword>
<dbReference type="PANTHER" id="PTHR23114">
    <property type="entry name" value="M7GPPPN-MRNA HYDROLASE"/>
    <property type="match status" value="1"/>
</dbReference>
<dbReference type="Gene3D" id="1.10.10.1050">
    <property type="entry name" value="Dcp2, box A domain"/>
    <property type="match status" value="1"/>
</dbReference>
<evidence type="ECO:0000256" key="9">
    <source>
        <dbReference type="SAM" id="MobiDB-lite"/>
    </source>
</evidence>
<dbReference type="Pfam" id="PF05026">
    <property type="entry name" value="DCP2"/>
    <property type="match status" value="1"/>
</dbReference>
<dbReference type="InterPro" id="IPR036189">
    <property type="entry name" value="DCP2_BoxA_sf"/>
</dbReference>
<evidence type="ECO:0000256" key="4">
    <source>
        <dbReference type="ARBA" id="ARBA00022490"/>
    </source>
</evidence>
<dbReference type="OrthoDB" id="18996at2759"/>
<feature type="region of interest" description="Disordered" evidence="9">
    <location>
        <begin position="612"/>
        <end position="672"/>
    </location>
</feature>
<protein>
    <submittedName>
        <fullName evidence="11">Related to decapping enzyme</fullName>
    </submittedName>
</protein>
<evidence type="ECO:0000313" key="12">
    <source>
        <dbReference type="Proteomes" id="UP000323386"/>
    </source>
</evidence>
<feature type="compositionally biased region" description="Pro residues" evidence="9">
    <location>
        <begin position="650"/>
        <end position="672"/>
    </location>
</feature>
<keyword evidence="5" id="KW-0479">Metal-binding</keyword>
<feature type="domain" description="Nudix hydrolase" evidence="10">
    <location>
        <begin position="292"/>
        <end position="421"/>
    </location>
</feature>
<dbReference type="Gene3D" id="3.90.79.10">
    <property type="entry name" value="Nucleoside Triphosphate Pyrophosphohydrolase"/>
    <property type="match status" value="1"/>
</dbReference>
<dbReference type="InterPro" id="IPR000086">
    <property type="entry name" value="NUDIX_hydrolase_dom"/>
</dbReference>
<keyword evidence="12" id="KW-1185">Reference proteome</keyword>
<feature type="region of interest" description="Disordered" evidence="9">
    <location>
        <begin position="440"/>
        <end position="461"/>
    </location>
</feature>
<dbReference type="Pfam" id="PF04248">
    <property type="entry name" value="NTP_transf_9"/>
    <property type="match status" value="1"/>
</dbReference>
<dbReference type="InterPro" id="IPR007722">
    <property type="entry name" value="DCP2_BoxA"/>
</dbReference>
<evidence type="ECO:0000259" key="10">
    <source>
        <dbReference type="PROSITE" id="PS51462"/>
    </source>
</evidence>
<gene>
    <name evidence="11" type="ORF">PSFLO_06303</name>
</gene>
<dbReference type="GO" id="GO:0140933">
    <property type="term" value="F:5'-(N(7)-methylguanosine 5'-triphospho)-[mRNA] hydrolase activity"/>
    <property type="evidence" value="ECO:0007669"/>
    <property type="project" value="InterPro"/>
</dbReference>
<feature type="region of interest" description="Disordered" evidence="9">
    <location>
        <begin position="500"/>
        <end position="522"/>
    </location>
</feature>
<comment type="similarity">
    <text evidence="3">Belongs to the Nudix hydrolase family. DCP2 subfamily.</text>
</comment>
<keyword evidence="7" id="KW-0694">RNA-binding</keyword>
<sequence length="940" mass="100224">MPPRPKENVWNYPRPPALQPTSARLRVIWVTPSKQELTIADTTQGYRVLETSHPPTYYFPPSSVRTDLIRPSKARRTMCEWKGTAAYHDLQFSEEQGPVVPARIWSYPEPTPAFSKIKDYLCFYASSKTDPDRLGHWKCMVDDDEVVAQEGDFYGSWITPEIHGGDKGFKGGPAINVASSSSGSRDPMAAYKGLTFAETLEDLSSRFIVNLPADELASIERICFQVEQGHWFYEDFLRPLNPSLPSLGLRRFSSYLLHTSSIAVPLIQRYITGNGGNQDLEAAFDDFMKYKTRVPVCGAILLAQDWNKCLLVKGWKSSAAWGFPKGKINQDEPERDCAIREVLEETGYDCESLLPPDSEDYLDLTMREQRIRLYIVPGVSDQTKFEAQTRKEISKIAWFRLGDLPTWKKSKEPPPGMGGKFYLISPFIGRLKQWIHANKHSHPNRPRSAQPAPGAGDAGVTAPKGVAAAADYDAATSSPAPAAKAASAVPAFPDSSSLFPTFSTGATSQQKPGPLPAPPTSEKLKALLGLGTGASETDAVPVGQPRSQAGLDGLGAKMIEASGDPRGKELLDLLRGPGAVPSVGTSSGGQHLSEQQQQRAASLLAALNAGLGGGGAAARNHQEQQGGATQGLSAGGNRALLDLINSSPLPASPAAPRHAPPQPSESPLPAPRPQKTIQAAKLLSMISPSSSTFLDHHRQPSQTSLGSSHDSPATASNAEHGKGLPGGESSSDSVFAALMGGSAPSGGHQQQQQQQQQPPTASPQAPSGQAQTLLSMLSPGSSAATAQPYHSPQAPHSGAHQAPLPPHYFGAPASPSQHRGGAGQADAVPSNVDLARLLHQSAMRDGSPSTASGPSPNDMLAILSGSLGARPPPLPQAHQQQQQQQQQHQFPPPFYGGMPPAGMMPFPPPPHHHQHPHPHPGPPPPHGWPFGAPGFEGGQR</sequence>
<dbReference type="AlphaFoldDB" id="A0A5C3FBG3"/>
<keyword evidence="6" id="KW-0378">Hydrolase</keyword>
<comment type="subcellular location">
    <subcellularLocation>
        <location evidence="2">Cytoplasm</location>
    </subcellularLocation>
</comment>
<feature type="compositionally biased region" description="Polar residues" evidence="9">
    <location>
        <begin position="700"/>
        <end position="717"/>
    </location>
</feature>
<dbReference type="GO" id="GO:0003723">
    <property type="term" value="F:RNA binding"/>
    <property type="evidence" value="ECO:0007669"/>
    <property type="project" value="UniProtKB-KW"/>
</dbReference>